<keyword evidence="3" id="KW-1185">Reference proteome</keyword>
<protein>
    <submittedName>
        <fullName evidence="2">Uncharacterized protein</fullName>
    </submittedName>
</protein>
<feature type="transmembrane region" description="Helical" evidence="1">
    <location>
        <begin position="43"/>
        <end position="65"/>
    </location>
</feature>
<feature type="transmembrane region" description="Helical" evidence="1">
    <location>
        <begin position="120"/>
        <end position="138"/>
    </location>
</feature>
<keyword evidence="1" id="KW-1133">Transmembrane helix</keyword>
<organism evidence="2 3">
    <name type="scientific">Halomarina oriensis</name>
    <dbReference type="NCBI Taxonomy" id="671145"/>
    <lineage>
        <taxon>Archaea</taxon>
        <taxon>Methanobacteriati</taxon>
        <taxon>Methanobacteriota</taxon>
        <taxon>Stenosarchaea group</taxon>
        <taxon>Halobacteria</taxon>
        <taxon>Halobacteriales</taxon>
        <taxon>Natronomonadaceae</taxon>
        <taxon>Halomarina</taxon>
    </lineage>
</organism>
<comment type="caution">
    <text evidence="2">The sequence shown here is derived from an EMBL/GenBank/DDBJ whole genome shotgun (WGS) entry which is preliminary data.</text>
</comment>
<evidence type="ECO:0000313" key="3">
    <source>
        <dbReference type="Proteomes" id="UP000451471"/>
    </source>
</evidence>
<name>A0A6B0GM49_9EURY</name>
<dbReference type="RefSeq" id="WP_158205469.1">
    <property type="nucleotide sequence ID" value="NZ_WSZK01000026.1"/>
</dbReference>
<feature type="transmembrane region" description="Helical" evidence="1">
    <location>
        <begin position="86"/>
        <end position="108"/>
    </location>
</feature>
<evidence type="ECO:0000313" key="2">
    <source>
        <dbReference type="EMBL" id="MWG35804.1"/>
    </source>
</evidence>
<reference evidence="2 3" key="1">
    <citation type="submission" date="2019-12" db="EMBL/GenBank/DDBJ databases">
        <title>Halocatena pleomorpha gen. nov. sp. nov., an extremely halophilic archaeon of family Halobacteriaceae isolated from saltpan soil.</title>
        <authorList>
            <person name="Pal Y."/>
            <person name="Verma A."/>
            <person name="Krishnamurthi S."/>
            <person name="Kumar P."/>
        </authorList>
    </citation>
    <scope>NUCLEOTIDE SEQUENCE [LARGE SCALE GENOMIC DNA]</scope>
    <source>
        <strain evidence="2 3">JCM 16495</strain>
    </source>
</reference>
<keyword evidence="1" id="KW-0812">Transmembrane</keyword>
<dbReference type="Proteomes" id="UP000451471">
    <property type="component" value="Unassembled WGS sequence"/>
</dbReference>
<keyword evidence="1" id="KW-0472">Membrane</keyword>
<gene>
    <name evidence="2" type="ORF">GQS65_15145</name>
</gene>
<accession>A0A6B0GM49</accession>
<proteinExistence type="predicted"/>
<dbReference type="EMBL" id="WSZK01000026">
    <property type="protein sequence ID" value="MWG35804.1"/>
    <property type="molecule type" value="Genomic_DNA"/>
</dbReference>
<evidence type="ECO:0000256" key="1">
    <source>
        <dbReference type="SAM" id="Phobius"/>
    </source>
</evidence>
<sequence>MSPVPPPSPSYRDDRYAVYAAGGVTLLGALVAVVLSTSTVETVAPVADALAVPLALAGVGLLVAATGTGGETVHRRVVSDTRGRRLLLLAGGFVLFVPSVTTLTDLVIGDGGDTAPEWEALALLAAVPVVLAVCWRLLDAVRARYGEDSTLT</sequence>
<feature type="transmembrane region" description="Helical" evidence="1">
    <location>
        <begin position="16"/>
        <end position="37"/>
    </location>
</feature>
<dbReference type="AlphaFoldDB" id="A0A6B0GM49"/>